<dbReference type="SUPFAM" id="SSF46955">
    <property type="entry name" value="Putative DNA-binding domain"/>
    <property type="match status" value="1"/>
</dbReference>
<dbReference type="RefSeq" id="WP_144323061.1">
    <property type="nucleotide sequence ID" value="NZ_CP040916.1"/>
</dbReference>
<dbReference type="Pfam" id="PF13411">
    <property type="entry name" value="MerR_1"/>
    <property type="match status" value="1"/>
</dbReference>
<dbReference type="EMBL" id="CP040916">
    <property type="protein sequence ID" value="QDQ15860.1"/>
    <property type="molecule type" value="Genomic_DNA"/>
</dbReference>
<feature type="domain" description="HTH merR-type" evidence="3">
    <location>
        <begin position="17"/>
        <end position="86"/>
    </location>
</feature>
<dbReference type="PANTHER" id="PTHR30204">
    <property type="entry name" value="REDOX-CYCLING DRUG-SENSING TRANSCRIPTIONAL ACTIVATOR SOXR"/>
    <property type="match status" value="1"/>
</dbReference>
<dbReference type="GO" id="GO:0046872">
    <property type="term" value="F:metal ion binding"/>
    <property type="evidence" value="ECO:0007669"/>
    <property type="project" value="InterPro"/>
</dbReference>
<evidence type="ECO:0000313" key="6">
    <source>
        <dbReference type="Proteomes" id="UP000316806"/>
    </source>
</evidence>
<feature type="region of interest" description="Disordered" evidence="2">
    <location>
        <begin position="86"/>
        <end position="120"/>
    </location>
</feature>
<dbReference type="GO" id="GO:0003700">
    <property type="term" value="F:DNA-binding transcription factor activity"/>
    <property type="evidence" value="ECO:0007669"/>
    <property type="project" value="InterPro"/>
</dbReference>
<dbReference type="GO" id="GO:0003677">
    <property type="term" value="F:DNA binding"/>
    <property type="evidence" value="ECO:0007669"/>
    <property type="project" value="UniProtKB-KW"/>
</dbReference>
<evidence type="ECO:0000259" key="4">
    <source>
        <dbReference type="PROSITE" id="PS51332"/>
    </source>
</evidence>
<dbReference type="Gene3D" id="1.10.1240.10">
    <property type="entry name" value="Methionine synthase domain"/>
    <property type="match status" value="1"/>
</dbReference>
<dbReference type="PANTHER" id="PTHR30204:SF97">
    <property type="entry name" value="MERR FAMILY REGULATORY PROTEIN"/>
    <property type="match status" value="1"/>
</dbReference>
<evidence type="ECO:0000256" key="1">
    <source>
        <dbReference type="ARBA" id="ARBA00023125"/>
    </source>
</evidence>
<dbReference type="PROSITE" id="PS50937">
    <property type="entry name" value="HTH_MERR_2"/>
    <property type="match status" value="1"/>
</dbReference>
<dbReference type="SMART" id="SM00422">
    <property type="entry name" value="HTH_MERR"/>
    <property type="match status" value="1"/>
</dbReference>
<dbReference type="InterPro" id="IPR006158">
    <property type="entry name" value="Cobalamin-bd"/>
</dbReference>
<keyword evidence="1" id="KW-0238">DNA-binding</keyword>
<dbReference type="InterPro" id="IPR003759">
    <property type="entry name" value="Cbl-bd_cap"/>
</dbReference>
<dbReference type="InterPro" id="IPR036724">
    <property type="entry name" value="Cobalamin-bd_sf"/>
</dbReference>
<dbReference type="PROSITE" id="PS51332">
    <property type="entry name" value="B12_BINDING"/>
    <property type="match status" value="1"/>
</dbReference>
<dbReference type="Gene3D" id="1.10.1660.10">
    <property type="match status" value="1"/>
</dbReference>
<dbReference type="Pfam" id="PF02607">
    <property type="entry name" value="B12-binding_2"/>
    <property type="match status" value="1"/>
</dbReference>
<sequence length="345" mass="36421">MADKQQQEERDEGEGAAVTTGALARRLGVSPTTLRSWDRRYGLGPAVRADGRHRRWSRPDVAMVEDMCRLTATGVPPAEAARIAKQRGRGPVGGPAAGEPTPPVPVRGDRAGGGLPLGDVRQESRGLARAAVRLDAPEVQNRLNALVREHGLTVTWDEVMVPTLRAVGRKWASSGDRYVEVEHLLSWHISTTLRSVPLLVPARPAVDAAPVLLACVPDEQHTLPLEALHAALVERGVPTRMLGAAVPVEALLAAVRRVGPVAVVLWSQARSTASVPLAQHLTAMEWGVKGARRSPAVLTAGPGWAGRAVPGLVRCHGLEDAASTLGGLYGDLLAPPSAAAHTADH</sequence>
<proteinExistence type="predicted"/>
<dbReference type="InterPro" id="IPR009061">
    <property type="entry name" value="DNA-bd_dom_put_sf"/>
</dbReference>
<gene>
    <name evidence="5" type="ORF">FH965_39305</name>
</gene>
<dbReference type="Gene3D" id="3.40.50.280">
    <property type="entry name" value="Cobalamin-binding domain"/>
    <property type="match status" value="1"/>
</dbReference>
<organism evidence="5 6">
    <name type="scientific">Streptomyces spectabilis</name>
    <dbReference type="NCBI Taxonomy" id="68270"/>
    <lineage>
        <taxon>Bacteria</taxon>
        <taxon>Bacillati</taxon>
        <taxon>Actinomycetota</taxon>
        <taxon>Actinomycetes</taxon>
        <taxon>Kitasatosporales</taxon>
        <taxon>Streptomycetaceae</taxon>
        <taxon>Streptomyces</taxon>
    </lineage>
</organism>
<evidence type="ECO:0000313" key="5">
    <source>
        <dbReference type="EMBL" id="QDQ15860.1"/>
    </source>
</evidence>
<evidence type="ECO:0000259" key="3">
    <source>
        <dbReference type="PROSITE" id="PS50937"/>
    </source>
</evidence>
<feature type="region of interest" description="Disordered" evidence="2">
    <location>
        <begin position="1"/>
        <end position="36"/>
    </location>
</feature>
<name>A0A516RJM0_STRST</name>
<dbReference type="GO" id="GO:0031419">
    <property type="term" value="F:cobalamin binding"/>
    <property type="evidence" value="ECO:0007669"/>
    <property type="project" value="InterPro"/>
</dbReference>
<feature type="domain" description="B12-binding" evidence="4">
    <location>
        <begin position="208"/>
        <end position="335"/>
    </location>
</feature>
<evidence type="ECO:0000256" key="2">
    <source>
        <dbReference type="SAM" id="MobiDB-lite"/>
    </source>
</evidence>
<dbReference type="Proteomes" id="UP000316806">
    <property type="component" value="Chromosome"/>
</dbReference>
<accession>A0A516RJM0</accession>
<dbReference type="SUPFAM" id="SSF52242">
    <property type="entry name" value="Cobalamin (vitamin B12)-binding domain"/>
    <property type="match status" value="1"/>
</dbReference>
<dbReference type="InterPro" id="IPR000551">
    <property type="entry name" value="MerR-type_HTH_dom"/>
</dbReference>
<dbReference type="InterPro" id="IPR036594">
    <property type="entry name" value="Meth_synthase_dom"/>
</dbReference>
<reference evidence="5 6" key="1">
    <citation type="journal article" date="2019" name="J. Ind. Microbiol. Biotechnol.">
        <title>The complete genomic sequence of Streptomyces spectabilis NRRL-2792 and identification of secondary metabolite biosynthetic gene clusters.</title>
        <authorList>
            <person name="Sinha A."/>
            <person name="Phillips-Salemka S."/>
            <person name="Niraula T.A."/>
            <person name="Short K.A."/>
            <person name="Niraula N.P."/>
        </authorList>
    </citation>
    <scope>NUCLEOTIDE SEQUENCE [LARGE SCALE GENOMIC DNA]</scope>
    <source>
        <strain evidence="5 6">NRRL 2792</strain>
    </source>
</reference>
<protein>
    <submittedName>
        <fullName evidence="5">Cobalamin B12-binding domain-containing protein</fullName>
    </submittedName>
</protein>
<dbReference type="InterPro" id="IPR047057">
    <property type="entry name" value="MerR_fam"/>
</dbReference>
<dbReference type="AlphaFoldDB" id="A0A516RJM0"/>